<dbReference type="InterPro" id="IPR025857">
    <property type="entry name" value="MacB_PCD"/>
</dbReference>
<dbReference type="GeneID" id="79889403"/>
<feature type="domain" description="ABC3 transporter permease C-terminal" evidence="7">
    <location>
        <begin position="295"/>
        <end position="419"/>
    </location>
</feature>
<dbReference type="PANTHER" id="PTHR30572:SF4">
    <property type="entry name" value="ABC TRANSPORTER PERMEASE YTRF"/>
    <property type="match status" value="1"/>
</dbReference>
<evidence type="ECO:0000256" key="2">
    <source>
        <dbReference type="ARBA" id="ARBA00022475"/>
    </source>
</evidence>
<dbReference type="InterPro" id="IPR003838">
    <property type="entry name" value="ABC3_permease_C"/>
</dbReference>
<evidence type="ECO:0000313" key="9">
    <source>
        <dbReference type="EMBL" id="MBC5852667.1"/>
    </source>
</evidence>
<dbReference type="OrthoDB" id="9770036at2"/>
<proteinExistence type="inferred from homology"/>
<name>A0A9X0RAE0_VIBME</name>
<keyword evidence="10" id="KW-1185">Reference proteome</keyword>
<evidence type="ECO:0000259" key="7">
    <source>
        <dbReference type="Pfam" id="PF02687"/>
    </source>
</evidence>
<keyword evidence="5" id="KW-0472">Membrane</keyword>
<dbReference type="PANTHER" id="PTHR30572">
    <property type="entry name" value="MEMBRANE COMPONENT OF TRANSPORTER-RELATED"/>
    <property type="match status" value="1"/>
</dbReference>
<sequence>MLPIRQIIQEMLAEKQRLLLTVLAVAWGTLCISMMLASGEGLRQGLSRASQSGNGQLIYITPGYASINSGRFFTGQALSLQAQDVDVVRALPSVQQAEISAVWDKTVRYQENSSWQTPYAVSPDYAQLTGIEMMPGGRWFNQLDNQQQRKVIVLGYTTASQLFNQESDEDFLQSPVLTINPVGKIVKVGDEDFTVIGVIKSNASLIEQGLPIDYALFVPLSTWQRFHPNQPIAAINVKPIAQADREQLAQVIKQVLARKYSADPSDEQLIQSQDMLLRQKSMQRFLLGLQSFLGVIGLVTLSVAGIGIANVMYATVKRATRDIGVRMAVGATSANIRLHYLVQSILTMGMGGIVGLSFTYGLIRLVQHLPLQGNFLYEQLGKPQPELSWPILFLVMTALVIIGVVAAWFPANRAANITPLEALQSE</sequence>
<evidence type="ECO:0000256" key="3">
    <source>
        <dbReference type="ARBA" id="ARBA00022692"/>
    </source>
</evidence>
<keyword evidence="2" id="KW-1003">Cell membrane</keyword>
<evidence type="ECO:0000259" key="8">
    <source>
        <dbReference type="Pfam" id="PF12704"/>
    </source>
</evidence>
<evidence type="ECO:0000313" key="10">
    <source>
        <dbReference type="Proteomes" id="UP000615796"/>
    </source>
</evidence>
<comment type="similarity">
    <text evidence="6">Belongs to the ABC-4 integral membrane protein family.</text>
</comment>
<comment type="caution">
    <text evidence="9">The sequence shown here is derived from an EMBL/GenBank/DDBJ whole genome shotgun (WGS) entry which is preliminary data.</text>
</comment>
<dbReference type="EMBL" id="JACRUP010000017">
    <property type="protein sequence ID" value="MBC5852667.1"/>
    <property type="molecule type" value="Genomic_DNA"/>
</dbReference>
<dbReference type="GO" id="GO:0005886">
    <property type="term" value="C:plasma membrane"/>
    <property type="evidence" value="ECO:0007669"/>
    <property type="project" value="UniProtKB-SubCell"/>
</dbReference>
<dbReference type="Proteomes" id="UP000615796">
    <property type="component" value="Unassembled WGS sequence"/>
</dbReference>
<keyword evidence="4" id="KW-1133">Transmembrane helix</keyword>
<keyword evidence="3" id="KW-0812">Transmembrane</keyword>
<accession>A0A9X0RAE0</accession>
<comment type="subcellular location">
    <subcellularLocation>
        <location evidence="1">Cell membrane</location>
        <topology evidence="1">Multi-pass membrane protein</topology>
    </subcellularLocation>
</comment>
<protein>
    <submittedName>
        <fullName evidence="9">ABC transporter permease</fullName>
    </submittedName>
</protein>
<organism evidence="9 10">
    <name type="scientific">Vibrio metschnikovii</name>
    <dbReference type="NCBI Taxonomy" id="28172"/>
    <lineage>
        <taxon>Bacteria</taxon>
        <taxon>Pseudomonadati</taxon>
        <taxon>Pseudomonadota</taxon>
        <taxon>Gammaproteobacteria</taxon>
        <taxon>Vibrionales</taxon>
        <taxon>Vibrionaceae</taxon>
        <taxon>Vibrio</taxon>
    </lineage>
</organism>
<evidence type="ECO:0000256" key="6">
    <source>
        <dbReference type="ARBA" id="ARBA00038076"/>
    </source>
</evidence>
<dbReference type="GO" id="GO:0022857">
    <property type="term" value="F:transmembrane transporter activity"/>
    <property type="evidence" value="ECO:0007669"/>
    <property type="project" value="TreeGrafter"/>
</dbReference>
<feature type="domain" description="MacB-like periplasmic core" evidence="8">
    <location>
        <begin position="19"/>
        <end position="254"/>
    </location>
</feature>
<evidence type="ECO:0000256" key="1">
    <source>
        <dbReference type="ARBA" id="ARBA00004651"/>
    </source>
</evidence>
<evidence type="ECO:0000256" key="5">
    <source>
        <dbReference type="ARBA" id="ARBA00023136"/>
    </source>
</evidence>
<dbReference type="RefSeq" id="WP_004396458.1">
    <property type="nucleotide sequence ID" value="NZ_CAWQCL010000006.1"/>
</dbReference>
<dbReference type="InterPro" id="IPR050250">
    <property type="entry name" value="Macrolide_Exporter_MacB"/>
</dbReference>
<dbReference type="Pfam" id="PF02687">
    <property type="entry name" value="FtsX"/>
    <property type="match status" value="1"/>
</dbReference>
<reference evidence="9" key="1">
    <citation type="submission" date="2020-08" db="EMBL/GenBank/DDBJ databases">
        <title>Genome Sequencing and Pan-Genome Analysis of Migratory bird Vibrio Strains, Inner Mongolia.</title>
        <authorList>
            <person name="Zheng L."/>
        </authorList>
    </citation>
    <scope>NUCLEOTIDE SEQUENCE</scope>
    <source>
        <strain evidence="9">M13F</strain>
    </source>
</reference>
<dbReference type="AlphaFoldDB" id="A0A9X0RAE0"/>
<dbReference type="Pfam" id="PF12704">
    <property type="entry name" value="MacB_PCD"/>
    <property type="match status" value="1"/>
</dbReference>
<evidence type="ECO:0000256" key="4">
    <source>
        <dbReference type="ARBA" id="ARBA00022989"/>
    </source>
</evidence>
<gene>
    <name evidence="9" type="ORF">H8Q88_17330</name>
</gene>